<dbReference type="InterPro" id="IPR007295">
    <property type="entry name" value="DUF402"/>
</dbReference>
<dbReference type="AlphaFoldDB" id="A0A3D9ZT62"/>
<proteinExistence type="predicted"/>
<keyword evidence="3" id="KW-1185">Reference proteome</keyword>
<reference evidence="2 3" key="1">
    <citation type="submission" date="2018-08" db="EMBL/GenBank/DDBJ databases">
        <title>Sequencing the genomes of 1000 actinobacteria strains.</title>
        <authorList>
            <person name="Klenk H.-P."/>
        </authorList>
    </citation>
    <scope>NUCLEOTIDE SEQUENCE [LARGE SCALE GENOMIC DNA]</scope>
    <source>
        <strain evidence="2 3">DSM 44099</strain>
    </source>
</reference>
<protein>
    <submittedName>
        <fullName evidence="2">Uncharacterized protein DUF402</fullName>
    </submittedName>
</protein>
<name>A0A3D9ZT62_9ACTN</name>
<dbReference type="EMBL" id="QUMQ01000001">
    <property type="protein sequence ID" value="REG00090.1"/>
    <property type="molecule type" value="Genomic_DNA"/>
</dbReference>
<organism evidence="2 3">
    <name type="scientific">Asanoa ferruginea</name>
    <dbReference type="NCBI Taxonomy" id="53367"/>
    <lineage>
        <taxon>Bacteria</taxon>
        <taxon>Bacillati</taxon>
        <taxon>Actinomycetota</taxon>
        <taxon>Actinomycetes</taxon>
        <taxon>Micromonosporales</taxon>
        <taxon>Micromonosporaceae</taxon>
        <taxon>Asanoa</taxon>
    </lineage>
</organism>
<gene>
    <name evidence="2" type="ORF">DFJ67_6136</name>
</gene>
<sequence length="182" mass="20897">MNVFSPGAVVDRREVLHGRPWVVTPVRVVEDTHDELAVFLAEGTPLFFPDHPFGAHPWSARERWGETSVLQVQRPGDAHAVWGFFEQGAFTGWYVNFQAPMRRWSHGFDTVDHGVDIWIPGGGPDWQWKDRDDVADLVRAGRLTAAEADDVWAETDKVAQALDRGERWWSRWDGWTPEPNRR</sequence>
<dbReference type="Gene3D" id="2.40.380.10">
    <property type="entry name" value="FomD-like"/>
    <property type="match status" value="1"/>
</dbReference>
<dbReference type="RefSeq" id="WP_170216056.1">
    <property type="nucleotide sequence ID" value="NZ_BONB01000003.1"/>
</dbReference>
<evidence type="ECO:0000313" key="3">
    <source>
        <dbReference type="Proteomes" id="UP000256913"/>
    </source>
</evidence>
<evidence type="ECO:0000259" key="1">
    <source>
        <dbReference type="Pfam" id="PF04167"/>
    </source>
</evidence>
<dbReference type="Proteomes" id="UP000256913">
    <property type="component" value="Unassembled WGS sequence"/>
</dbReference>
<feature type="domain" description="DUF402" evidence="1">
    <location>
        <begin position="57"/>
        <end position="166"/>
    </location>
</feature>
<dbReference type="Pfam" id="PF04167">
    <property type="entry name" value="DUF402"/>
    <property type="match status" value="1"/>
</dbReference>
<accession>A0A3D9ZT62</accession>
<comment type="caution">
    <text evidence="2">The sequence shown here is derived from an EMBL/GenBank/DDBJ whole genome shotgun (WGS) entry which is preliminary data.</text>
</comment>
<dbReference type="SUPFAM" id="SSF159234">
    <property type="entry name" value="FomD-like"/>
    <property type="match status" value="1"/>
</dbReference>
<dbReference type="InterPro" id="IPR035930">
    <property type="entry name" value="FomD-like_sf"/>
</dbReference>
<evidence type="ECO:0000313" key="2">
    <source>
        <dbReference type="EMBL" id="REG00090.1"/>
    </source>
</evidence>